<proteinExistence type="predicted"/>
<dbReference type="GO" id="GO:0016853">
    <property type="term" value="F:isomerase activity"/>
    <property type="evidence" value="ECO:0007669"/>
    <property type="project" value="UniProtKB-KW"/>
</dbReference>
<protein>
    <submittedName>
        <fullName evidence="1">Topoisomerase</fullName>
    </submittedName>
</protein>
<name>A0A0S2KLR3_9BACT</name>
<dbReference type="EMBL" id="CP013195">
    <property type="protein sequence ID" value="ALO49054.1"/>
    <property type="molecule type" value="Genomic_DNA"/>
</dbReference>
<gene>
    <name evidence="1" type="ORF">AS203_08135</name>
</gene>
<keyword evidence="2" id="KW-1185">Reference proteome</keyword>
<dbReference type="AlphaFoldDB" id="A0A0S2KLR3"/>
<keyword evidence="1" id="KW-0413">Isomerase</keyword>
<organism evidence="1 2">
    <name type="scientific">Hoylesella enoeca</name>
    <dbReference type="NCBI Taxonomy" id="76123"/>
    <lineage>
        <taxon>Bacteria</taxon>
        <taxon>Pseudomonadati</taxon>
        <taxon>Bacteroidota</taxon>
        <taxon>Bacteroidia</taxon>
        <taxon>Bacteroidales</taxon>
        <taxon>Prevotellaceae</taxon>
        <taxon>Hoylesella</taxon>
    </lineage>
</organism>
<dbReference type="Gene3D" id="3.40.1360.10">
    <property type="match status" value="1"/>
</dbReference>
<dbReference type="OrthoDB" id="877327at2"/>
<sequence>MNEAQRILQMTDGGLAVFIHYLGEKCLARTFRNPFREDSRPSCHLYANRGGYGNGQYYLQDFGDSSFCGNCFTIVGRLCNINPKTNFREVLQVIDRDLGLGIFDEQRSEHYVLMKRKATPSQKYKCSSIASFEVVTQPFMPWEEEYWGQYGIGLSTLERYNVKSISSCTFKKSSGGNFAVYGSKAIPTYGYFFDDGRRLKIYRPKAKTRFMYAGHFPKPYIFGREQLSEEGSLVFVTGGEKDVMSLSAHGFPALTFNSETANIPEDVMDELSQRFRRIIFLYDTDETGQRESALRIQQYGEKYNVQKLDLPLSGEKSEKDISDFFRLGHTAEELQAMIEKL</sequence>
<dbReference type="SUPFAM" id="SSF56731">
    <property type="entry name" value="DNA primase core"/>
    <property type="match status" value="1"/>
</dbReference>
<dbReference type="RefSeq" id="WP_025065660.1">
    <property type="nucleotide sequence ID" value="NZ_CP013195.1"/>
</dbReference>
<dbReference type="KEGG" id="peo:AS203_08135"/>
<dbReference type="InterPro" id="IPR034154">
    <property type="entry name" value="TOPRIM_DnaG/twinkle"/>
</dbReference>
<reference evidence="2" key="1">
    <citation type="submission" date="2015-11" db="EMBL/GenBank/DDBJ databases">
        <authorList>
            <person name="Holder M.E."/>
            <person name="Ajami N.J."/>
            <person name="Petrosino J.F."/>
        </authorList>
    </citation>
    <scope>NUCLEOTIDE SEQUENCE [LARGE SCALE GENOMIC DNA]</scope>
    <source>
        <strain evidence="2">F0113</strain>
    </source>
</reference>
<dbReference type="eggNOG" id="COG0358">
    <property type="taxonomic scope" value="Bacteria"/>
</dbReference>
<evidence type="ECO:0000313" key="1">
    <source>
        <dbReference type="EMBL" id="ALO49054.1"/>
    </source>
</evidence>
<dbReference type="CDD" id="cd01029">
    <property type="entry name" value="TOPRIM_primases"/>
    <property type="match status" value="1"/>
</dbReference>
<accession>A0A0S2KLR3</accession>
<evidence type="ECO:0000313" key="2">
    <source>
        <dbReference type="Proteomes" id="UP000056252"/>
    </source>
</evidence>
<dbReference type="STRING" id="76123.AS203_08135"/>
<dbReference type="Proteomes" id="UP000056252">
    <property type="component" value="Chromosome"/>
</dbReference>